<dbReference type="Proteomes" id="UP000320914">
    <property type="component" value="Unassembled WGS sequence"/>
</dbReference>
<comment type="caution">
    <text evidence="3">The sequence shown here is derived from an EMBL/GenBank/DDBJ whole genome shotgun (WGS) entry which is preliminary data.</text>
</comment>
<dbReference type="EMBL" id="RCZA01000027">
    <property type="protein sequence ID" value="TPG74062.1"/>
    <property type="molecule type" value="Genomic_DNA"/>
</dbReference>
<sequence>MKTLELRTTLFKFDPAQLGEAYRVQVGTHYLDAWQALQGLTPKPHPGLPTTGLEEMLAVLSGGPVKVNLSPQKYGGVSAILLLNPIPINRINEALHLWSMDVLRIWNQQLEGFEGKLVVTGLVPLPASGLVVPGDISSLAYTVIPWLVGQALIKTPMQASRPIKLYQSADSTLLAWDDPIVSENDFRYASALHAIEPKLVLLRGRDEPYLQLRVKLSQVMPSWVGKKKHAWVKVGDLIVKAKIKTRRVDDQWRTLYEHPVEKLLSFMGVPTFPTINEGNIPIDSDVRPIPSTPPSTPLIASGPGPQFLDQASFHLLRSLPGTSALLAKKAVASMKEVRSEATGEVVNLAVMVLAANSELMLRLHAASQSLAVDSQFFRKVTPPLISLTRLDVPDAQRMLAGEHESHVLKEWLLSHVIPAAKQQATQVAIIETSSAAAALSPEKDPKHLIRRVLAEHGIATQFIMHTDATAEPKKKPTAKDARDFKALNALIEAIRLSGYLPAPTPRIKEMPTNTTLLSIMVDRFQDKGWSTLLPVITRATLGSRSPEVFWFEPGSDFVGKWFGYTDGLTAIHATTSLLTPDSLRRLVTQSLLVPTPTADGPLIVCIDSNLRTFYGGLKDSPGQGLPPVPQGAAVVRIRADEDVAQVSGNQTFSPHAAHYIGTKVGVFQSCESPDVYYFISPSKQFGTVRSQRHNTRYDVSDRDLRDPWQQLGVTEIAIIDPGTFSSVTCIAEQVALLCRNAPFWDGHLRLPGLMHLGAQIAGDHPILEMHRKAEANRAG</sequence>
<gene>
    <name evidence="3" type="ORF">EAH74_32305</name>
</gene>
<dbReference type="AlphaFoldDB" id="A0A502HKT7"/>
<evidence type="ECO:0000313" key="4">
    <source>
        <dbReference type="Proteomes" id="UP000320914"/>
    </source>
</evidence>
<dbReference type="InterPro" id="IPR040496">
    <property type="entry name" value="MID_pPIWI_RE"/>
</dbReference>
<dbReference type="InterPro" id="IPR024996">
    <property type="entry name" value="RNaseH_pPIWI_RE"/>
</dbReference>
<feature type="domain" description="Prokaryotic pPIWI-RE MID" evidence="2">
    <location>
        <begin position="397"/>
        <end position="504"/>
    </location>
</feature>
<evidence type="ECO:0000259" key="1">
    <source>
        <dbReference type="Pfam" id="PF13032"/>
    </source>
</evidence>
<feature type="domain" description="pPIWI-RE RNaseH" evidence="1">
    <location>
        <begin position="526"/>
        <end position="765"/>
    </location>
</feature>
<proteinExistence type="predicted"/>
<accession>A0A502HKT7</accession>
<organism evidence="3 4">
    <name type="scientific">Pseudomonas mandelii</name>
    <dbReference type="NCBI Taxonomy" id="75612"/>
    <lineage>
        <taxon>Bacteria</taxon>
        <taxon>Pseudomonadati</taxon>
        <taxon>Pseudomonadota</taxon>
        <taxon>Gammaproteobacteria</taxon>
        <taxon>Pseudomonadales</taxon>
        <taxon>Pseudomonadaceae</taxon>
        <taxon>Pseudomonas</taxon>
    </lineage>
</organism>
<dbReference type="Pfam" id="PF13032">
    <property type="entry name" value="RNaseH_pPIWI_RE"/>
    <property type="match status" value="1"/>
</dbReference>
<evidence type="ECO:0000313" key="3">
    <source>
        <dbReference type="EMBL" id="TPG74062.1"/>
    </source>
</evidence>
<protein>
    <submittedName>
        <fullName evidence="3">DUF3893 domain-containing protein</fullName>
    </submittedName>
</protein>
<reference evidence="3 4" key="1">
    <citation type="journal article" date="2019" name="Environ. Microbiol.">
        <title>Species interactions and distinct microbial communities in high Arctic permafrost affected cryosols are associated with the CH4 and CO2 gas fluxes.</title>
        <authorList>
            <person name="Altshuler I."/>
            <person name="Hamel J."/>
            <person name="Turney S."/>
            <person name="Magnuson E."/>
            <person name="Levesque R."/>
            <person name="Greer C."/>
            <person name="Whyte L.G."/>
        </authorList>
    </citation>
    <scope>NUCLEOTIDE SEQUENCE [LARGE SCALE GENOMIC DNA]</scope>
    <source>
        <strain evidence="3 4">OWC5</strain>
    </source>
</reference>
<evidence type="ECO:0000259" key="2">
    <source>
        <dbReference type="Pfam" id="PF18157"/>
    </source>
</evidence>
<name>A0A502HKT7_9PSED</name>
<dbReference type="Pfam" id="PF18157">
    <property type="entry name" value="MID_pPIWI_RE"/>
    <property type="match status" value="1"/>
</dbReference>
<dbReference type="RefSeq" id="WP_140684376.1">
    <property type="nucleotide sequence ID" value="NZ_RCZA01000027.1"/>
</dbReference>